<dbReference type="OrthoDB" id="1150409at2"/>
<dbReference type="RefSeq" id="WP_057881645.1">
    <property type="nucleotide sequence ID" value="NZ_JQCF01000032.1"/>
</dbReference>
<evidence type="ECO:0000259" key="1">
    <source>
        <dbReference type="PROSITE" id="PS50943"/>
    </source>
</evidence>
<comment type="caution">
    <text evidence="2">The sequence shown here is derived from an EMBL/GenBank/DDBJ whole genome shotgun (WGS) entry which is preliminary data.</text>
</comment>
<dbReference type="SUPFAM" id="SSF48452">
    <property type="entry name" value="TPR-like"/>
    <property type="match status" value="1"/>
</dbReference>
<dbReference type="CDD" id="cd00093">
    <property type="entry name" value="HTH_XRE"/>
    <property type="match status" value="1"/>
</dbReference>
<proteinExistence type="predicted"/>
<dbReference type="PANTHER" id="PTHR37038">
    <property type="entry name" value="TRANSCRIPTIONAL REGULATOR-RELATED"/>
    <property type="match status" value="1"/>
</dbReference>
<dbReference type="InterPro" id="IPR001387">
    <property type="entry name" value="Cro/C1-type_HTH"/>
</dbReference>
<dbReference type="PROSITE" id="PS50943">
    <property type="entry name" value="HTH_CROC1"/>
    <property type="match status" value="1"/>
</dbReference>
<name>A0A0R2L7F7_9LACO</name>
<dbReference type="Pfam" id="PF01381">
    <property type="entry name" value="HTH_3"/>
    <property type="match status" value="1"/>
</dbReference>
<dbReference type="Gene3D" id="1.25.40.10">
    <property type="entry name" value="Tetratricopeptide repeat domain"/>
    <property type="match status" value="1"/>
</dbReference>
<gene>
    <name evidence="2" type="ORF">IV57_GL001618</name>
</gene>
<dbReference type="SUPFAM" id="SSF47413">
    <property type="entry name" value="lambda repressor-like DNA-binding domains"/>
    <property type="match status" value="1"/>
</dbReference>
<dbReference type="EMBL" id="JQCF01000032">
    <property type="protein sequence ID" value="KRN97694.1"/>
    <property type="molecule type" value="Genomic_DNA"/>
</dbReference>
<evidence type="ECO:0000313" key="3">
    <source>
        <dbReference type="Proteomes" id="UP000051006"/>
    </source>
</evidence>
<dbReference type="InterPro" id="IPR011990">
    <property type="entry name" value="TPR-like_helical_dom_sf"/>
</dbReference>
<dbReference type="STRING" id="993692.IV57_GL001618"/>
<dbReference type="Proteomes" id="UP000051006">
    <property type="component" value="Unassembled WGS sequence"/>
</dbReference>
<keyword evidence="3" id="KW-1185">Reference proteome</keyword>
<evidence type="ECO:0000313" key="2">
    <source>
        <dbReference type="EMBL" id="KRN97694.1"/>
    </source>
</evidence>
<accession>A0A0R2L7F7</accession>
<protein>
    <recommendedName>
        <fullName evidence="1">HTH cro/C1-type domain-containing protein</fullName>
    </recommendedName>
</protein>
<dbReference type="InterPro" id="IPR010982">
    <property type="entry name" value="Lambda_DNA-bd_dom_sf"/>
</dbReference>
<dbReference type="PATRIC" id="fig|993692.3.peg.1643"/>
<reference evidence="2 3" key="1">
    <citation type="journal article" date="2015" name="Genome Announc.">
        <title>Expanding the biotechnology potential of lactobacilli through comparative genomics of 213 strains and associated genera.</title>
        <authorList>
            <person name="Sun Z."/>
            <person name="Harris H.M."/>
            <person name="McCann A."/>
            <person name="Guo C."/>
            <person name="Argimon S."/>
            <person name="Zhang W."/>
            <person name="Yang X."/>
            <person name="Jeffery I.B."/>
            <person name="Cooney J.C."/>
            <person name="Kagawa T.F."/>
            <person name="Liu W."/>
            <person name="Song Y."/>
            <person name="Salvetti E."/>
            <person name="Wrobel A."/>
            <person name="Rasinkangas P."/>
            <person name="Parkhill J."/>
            <person name="Rea M.C."/>
            <person name="O'Sullivan O."/>
            <person name="Ritari J."/>
            <person name="Douillard F.P."/>
            <person name="Paul Ross R."/>
            <person name="Yang R."/>
            <person name="Briner A.E."/>
            <person name="Felis G.E."/>
            <person name="de Vos W.M."/>
            <person name="Barrangou R."/>
            <person name="Klaenhammer T.R."/>
            <person name="Caufield P.W."/>
            <person name="Cui Y."/>
            <person name="Zhang H."/>
            <person name="O'Toole P.W."/>
        </authorList>
    </citation>
    <scope>NUCLEOTIDE SEQUENCE [LARGE SCALE GENOMIC DNA]</scope>
    <source>
        <strain evidence="2 3">DSM 24716</strain>
    </source>
</reference>
<dbReference type="InterPro" id="IPR053163">
    <property type="entry name" value="HTH-type_regulator_Rgg"/>
</dbReference>
<sequence length="276" mass="32062">MDNLGDILKETRQQKRLSQLETAEDICSQSTLSEIEHNKYIPNTQLLINLCQRLSVNFDDLALSNNFKICKENYFNQKVSSFYNNRNYLALRNFLNRPTVIETVQTSKQTQAYYFYLAVCALHLEHKFDNAKELIKLSLASAGHSRKQTTLTRIGNVTLAYIYAQQGLKMSAIKQIDLSIKNLSKTKYDENLNIIFYLASLSYFQLSKQDQAVQTIEQGIHFILDNESHYMLINSLYLMANVAEVVKHDAEQLQTIKNYDDIFNNFVHERTFEKVN</sequence>
<dbReference type="GO" id="GO:0003677">
    <property type="term" value="F:DNA binding"/>
    <property type="evidence" value="ECO:0007669"/>
    <property type="project" value="InterPro"/>
</dbReference>
<dbReference type="SMART" id="SM00530">
    <property type="entry name" value="HTH_XRE"/>
    <property type="match status" value="1"/>
</dbReference>
<organism evidence="2 3">
    <name type="scientific">Companilactobacillus kimchiensis</name>
    <dbReference type="NCBI Taxonomy" id="993692"/>
    <lineage>
        <taxon>Bacteria</taxon>
        <taxon>Bacillati</taxon>
        <taxon>Bacillota</taxon>
        <taxon>Bacilli</taxon>
        <taxon>Lactobacillales</taxon>
        <taxon>Lactobacillaceae</taxon>
        <taxon>Companilactobacillus</taxon>
    </lineage>
</organism>
<feature type="domain" description="HTH cro/C1-type" evidence="1">
    <location>
        <begin position="8"/>
        <end position="61"/>
    </location>
</feature>
<dbReference type="AlphaFoldDB" id="A0A0R2L7F7"/>